<organism evidence="1 2">
    <name type="scientific">Acorus gramineus</name>
    <name type="common">Dwarf sweet flag</name>
    <dbReference type="NCBI Taxonomy" id="55184"/>
    <lineage>
        <taxon>Eukaryota</taxon>
        <taxon>Viridiplantae</taxon>
        <taxon>Streptophyta</taxon>
        <taxon>Embryophyta</taxon>
        <taxon>Tracheophyta</taxon>
        <taxon>Spermatophyta</taxon>
        <taxon>Magnoliopsida</taxon>
        <taxon>Liliopsida</taxon>
        <taxon>Acoraceae</taxon>
        <taxon>Acorus</taxon>
    </lineage>
</organism>
<dbReference type="EMBL" id="JAUJYN010000015">
    <property type="protein sequence ID" value="KAK1258531.1"/>
    <property type="molecule type" value="Genomic_DNA"/>
</dbReference>
<reference evidence="1" key="2">
    <citation type="submission" date="2023-06" db="EMBL/GenBank/DDBJ databases">
        <authorList>
            <person name="Ma L."/>
            <person name="Liu K.-W."/>
            <person name="Li Z."/>
            <person name="Hsiao Y.-Y."/>
            <person name="Qi Y."/>
            <person name="Fu T."/>
            <person name="Tang G."/>
            <person name="Zhang D."/>
            <person name="Sun W.-H."/>
            <person name="Liu D.-K."/>
            <person name="Li Y."/>
            <person name="Chen G.-Z."/>
            <person name="Liu X.-D."/>
            <person name="Liao X.-Y."/>
            <person name="Jiang Y.-T."/>
            <person name="Yu X."/>
            <person name="Hao Y."/>
            <person name="Huang J."/>
            <person name="Zhao X.-W."/>
            <person name="Ke S."/>
            <person name="Chen Y.-Y."/>
            <person name="Wu W.-L."/>
            <person name="Hsu J.-L."/>
            <person name="Lin Y.-F."/>
            <person name="Huang M.-D."/>
            <person name="Li C.-Y."/>
            <person name="Huang L."/>
            <person name="Wang Z.-W."/>
            <person name="Zhao X."/>
            <person name="Zhong W.-Y."/>
            <person name="Peng D.-H."/>
            <person name="Ahmad S."/>
            <person name="Lan S."/>
            <person name="Zhang J.-S."/>
            <person name="Tsai W.-C."/>
            <person name="Van De Peer Y."/>
            <person name="Liu Z.-J."/>
        </authorList>
    </citation>
    <scope>NUCLEOTIDE SEQUENCE</scope>
    <source>
        <strain evidence="1">SCP</strain>
        <tissue evidence="1">Leaves</tissue>
    </source>
</reference>
<protein>
    <submittedName>
        <fullName evidence="1">Uncharacterized protein</fullName>
    </submittedName>
</protein>
<evidence type="ECO:0000313" key="2">
    <source>
        <dbReference type="Proteomes" id="UP001179952"/>
    </source>
</evidence>
<sequence>MDLFDSLYNFGICTVQEVVKMDRPCKTRLKFRTEVVCNKKKKTTCLGLRVELNTSYVFSSPCPRPAITSGIVPQRLHKLPHPSKLLWLEALIL</sequence>
<evidence type="ECO:0000313" key="1">
    <source>
        <dbReference type="EMBL" id="KAK1258531.1"/>
    </source>
</evidence>
<keyword evidence="2" id="KW-1185">Reference proteome</keyword>
<accession>A0AAV9A309</accession>
<proteinExistence type="predicted"/>
<gene>
    <name evidence="1" type="ORF">QJS04_geneDACA014858</name>
</gene>
<dbReference type="AlphaFoldDB" id="A0AAV9A309"/>
<reference evidence="1" key="1">
    <citation type="journal article" date="2023" name="Nat. Commun.">
        <title>Diploid and tetraploid genomes of Acorus and the evolution of monocots.</title>
        <authorList>
            <person name="Ma L."/>
            <person name="Liu K.W."/>
            <person name="Li Z."/>
            <person name="Hsiao Y.Y."/>
            <person name="Qi Y."/>
            <person name="Fu T."/>
            <person name="Tang G.D."/>
            <person name="Zhang D."/>
            <person name="Sun W.H."/>
            <person name="Liu D.K."/>
            <person name="Li Y."/>
            <person name="Chen G.Z."/>
            <person name="Liu X.D."/>
            <person name="Liao X.Y."/>
            <person name="Jiang Y.T."/>
            <person name="Yu X."/>
            <person name="Hao Y."/>
            <person name="Huang J."/>
            <person name="Zhao X.W."/>
            <person name="Ke S."/>
            <person name="Chen Y.Y."/>
            <person name="Wu W.L."/>
            <person name="Hsu J.L."/>
            <person name="Lin Y.F."/>
            <person name="Huang M.D."/>
            <person name="Li C.Y."/>
            <person name="Huang L."/>
            <person name="Wang Z.W."/>
            <person name="Zhao X."/>
            <person name="Zhong W.Y."/>
            <person name="Peng D.H."/>
            <person name="Ahmad S."/>
            <person name="Lan S."/>
            <person name="Zhang J.S."/>
            <person name="Tsai W.C."/>
            <person name="Van de Peer Y."/>
            <person name="Liu Z.J."/>
        </authorList>
    </citation>
    <scope>NUCLEOTIDE SEQUENCE</scope>
    <source>
        <strain evidence="1">SCP</strain>
    </source>
</reference>
<name>A0AAV9A309_ACOGR</name>
<comment type="caution">
    <text evidence="1">The sequence shown here is derived from an EMBL/GenBank/DDBJ whole genome shotgun (WGS) entry which is preliminary data.</text>
</comment>
<dbReference type="Proteomes" id="UP001179952">
    <property type="component" value="Unassembled WGS sequence"/>
</dbReference>